<evidence type="ECO:0000256" key="2">
    <source>
        <dbReference type="ARBA" id="ARBA00005011"/>
    </source>
</evidence>
<dbReference type="Gene3D" id="3.90.1150.10">
    <property type="entry name" value="Aspartate Aminotransferase, domain 1"/>
    <property type="match status" value="1"/>
</dbReference>
<evidence type="ECO:0000313" key="15">
    <source>
        <dbReference type="Proteomes" id="UP001165065"/>
    </source>
</evidence>
<evidence type="ECO:0000256" key="1">
    <source>
        <dbReference type="ARBA" id="ARBA00001933"/>
    </source>
</evidence>
<evidence type="ECO:0000256" key="10">
    <source>
        <dbReference type="ARBA" id="ARBA00030262"/>
    </source>
</evidence>
<organism evidence="14 15">
    <name type="scientific">Triparma columacea</name>
    <dbReference type="NCBI Taxonomy" id="722753"/>
    <lineage>
        <taxon>Eukaryota</taxon>
        <taxon>Sar</taxon>
        <taxon>Stramenopiles</taxon>
        <taxon>Ochrophyta</taxon>
        <taxon>Bolidophyceae</taxon>
        <taxon>Parmales</taxon>
        <taxon>Triparmaceae</taxon>
        <taxon>Triparma</taxon>
    </lineage>
</organism>
<dbReference type="EMBL" id="BRYA01000995">
    <property type="protein sequence ID" value="GMI37244.1"/>
    <property type="molecule type" value="Genomic_DNA"/>
</dbReference>
<dbReference type="GO" id="GO:0030170">
    <property type="term" value="F:pyridoxal phosphate binding"/>
    <property type="evidence" value="ECO:0007669"/>
    <property type="project" value="InterPro"/>
</dbReference>
<evidence type="ECO:0000256" key="9">
    <source>
        <dbReference type="ARBA" id="ARBA00023102"/>
    </source>
</evidence>
<dbReference type="InterPro" id="IPR015424">
    <property type="entry name" value="PyrdxlP-dep_Trfase"/>
</dbReference>
<dbReference type="CDD" id="cd00609">
    <property type="entry name" value="AAT_like"/>
    <property type="match status" value="1"/>
</dbReference>
<evidence type="ECO:0000256" key="6">
    <source>
        <dbReference type="ARBA" id="ARBA00022605"/>
    </source>
</evidence>
<dbReference type="GO" id="GO:0004400">
    <property type="term" value="F:histidinol-phosphate transaminase activity"/>
    <property type="evidence" value="ECO:0007669"/>
    <property type="project" value="UniProtKB-EC"/>
</dbReference>
<reference evidence="15" key="1">
    <citation type="journal article" date="2023" name="Commun. Biol.">
        <title>Genome analysis of Parmales, the sister group of diatoms, reveals the evolutionary specialization of diatoms from phago-mixotrophs to photoautotrophs.</title>
        <authorList>
            <person name="Ban H."/>
            <person name="Sato S."/>
            <person name="Yoshikawa S."/>
            <person name="Yamada K."/>
            <person name="Nakamura Y."/>
            <person name="Ichinomiya M."/>
            <person name="Sato N."/>
            <person name="Blanc-Mathieu R."/>
            <person name="Endo H."/>
            <person name="Kuwata A."/>
            <person name="Ogata H."/>
        </authorList>
    </citation>
    <scope>NUCLEOTIDE SEQUENCE [LARGE SCALE GENOMIC DNA]</scope>
</reference>
<dbReference type="InterPro" id="IPR015421">
    <property type="entry name" value="PyrdxlP-dep_Trfase_major"/>
</dbReference>
<dbReference type="EC" id="2.6.1.9" evidence="4"/>
<keyword evidence="5" id="KW-0032">Aminotransferase</keyword>
<dbReference type="AlphaFoldDB" id="A0A9W7L702"/>
<keyword evidence="6" id="KW-0028">Amino-acid biosynthesis</keyword>
<sequence>MSAISKSAAPYCFLAAIVAAGVVAVTSQRIDQKSATGNVAERLARKNILSLQPYRCARDDYEEGTLLDANENSLGPTQPRQMSNPLSLERYPSPYQWELKTLYAAIRGCKKEQIFVGVGSDEAIDMLFRIFCKPGFDNVITTPPTYGMYSVCANVNDVAIKKVPLTPSFDLRVDAMLKVVDKNTKMIFVCSPGNPTAKSVPSSDVEKLAAAFSGLVIVDEAYVDFAKNGSMTHLTSKYDNIVVLQTLSKAFGLAGIRCGFAIGHPSVIQLMNNVKAPYNLNSLTSERAIKALQSMDVLKDNMAKILQERERVTSALNALPFVVRVCESDSNFLLFELKSDAKKVYQTMADTFQVVARYRGAEIHCKECIRVTIGKREENDIFLGALEGAWEAVVGSNI</sequence>
<feature type="signal peptide" evidence="12">
    <location>
        <begin position="1"/>
        <end position="24"/>
    </location>
</feature>
<protein>
    <recommendedName>
        <fullName evidence="4">histidinol-phosphate transaminase</fullName>
        <ecNumber evidence="4">2.6.1.9</ecNumber>
    </recommendedName>
    <alternativeName>
        <fullName evidence="10">Imidazole acetol-phosphate transaminase</fullName>
    </alternativeName>
</protein>
<comment type="pathway">
    <text evidence="2">Amino-acid biosynthesis; L-histidine biosynthesis; L-histidine from 5-phospho-alpha-D-ribose 1-diphosphate: step 7/9.</text>
</comment>
<keyword evidence="15" id="KW-1185">Reference proteome</keyword>
<dbReference type="OrthoDB" id="2015537at2759"/>
<comment type="cofactor">
    <cofactor evidence="1">
        <name>pyridoxal 5'-phosphate</name>
        <dbReference type="ChEBI" id="CHEBI:597326"/>
    </cofactor>
</comment>
<evidence type="ECO:0000256" key="3">
    <source>
        <dbReference type="ARBA" id="ARBA00008392"/>
    </source>
</evidence>
<dbReference type="Proteomes" id="UP001165065">
    <property type="component" value="Unassembled WGS sequence"/>
</dbReference>
<feature type="chain" id="PRO_5040863595" description="histidinol-phosphate transaminase" evidence="12">
    <location>
        <begin position="25"/>
        <end position="398"/>
    </location>
</feature>
<dbReference type="PANTHER" id="PTHR42885">
    <property type="entry name" value="HISTIDINOL-PHOSPHATE AMINOTRANSFERASE-RELATED"/>
    <property type="match status" value="1"/>
</dbReference>
<dbReference type="PANTHER" id="PTHR42885:SF2">
    <property type="entry name" value="HISTIDINOL-PHOSPHATE AMINOTRANSFERASE"/>
    <property type="match status" value="1"/>
</dbReference>
<dbReference type="InterPro" id="IPR005861">
    <property type="entry name" value="HisP_aminotrans"/>
</dbReference>
<evidence type="ECO:0000256" key="5">
    <source>
        <dbReference type="ARBA" id="ARBA00022576"/>
    </source>
</evidence>
<keyword evidence="8" id="KW-0663">Pyridoxal phosphate</keyword>
<evidence type="ECO:0000256" key="8">
    <source>
        <dbReference type="ARBA" id="ARBA00022898"/>
    </source>
</evidence>
<dbReference type="PROSITE" id="PS00599">
    <property type="entry name" value="AA_TRANSFER_CLASS_2"/>
    <property type="match status" value="1"/>
</dbReference>
<evidence type="ECO:0000256" key="11">
    <source>
        <dbReference type="ARBA" id="ARBA00047481"/>
    </source>
</evidence>
<comment type="caution">
    <text evidence="14">The sequence shown here is derived from an EMBL/GenBank/DDBJ whole genome shotgun (WGS) entry which is preliminary data.</text>
</comment>
<dbReference type="HAMAP" id="MF_01023">
    <property type="entry name" value="HisC_aminotrans_2"/>
    <property type="match status" value="1"/>
</dbReference>
<dbReference type="NCBIfam" id="TIGR01141">
    <property type="entry name" value="hisC"/>
    <property type="match status" value="1"/>
</dbReference>
<keyword evidence="9" id="KW-0368">Histidine biosynthesis</keyword>
<dbReference type="Pfam" id="PF00155">
    <property type="entry name" value="Aminotran_1_2"/>
    <property type="match status" value="1"/>
</dbReference>
<proteinExistence type="inferred from homology"/>
<evidence type="ECO:0000256" key="12">
    <source>
        <dbReference type="SAM" id="SignalP"/>
    </source>
</evidence>
<keyword evidence="7" id="KW-0808">Transferase</keyword>
<dbReference type="InterPro" id="IPR015422">
    <property type="entry name" value="PyrdxlP-dep_Trfase_small"/>
</dbReference>
<comment type="catalytic activity">
    <reaction evidence="11">
        <text>L-histidinol phosphate + 2-oxoglutarate = 3-(imidazol-4-yl)-2-oxopropyl phosphate + L-glutamate</text>
        <dbReference type="Rhea" id="RHEA:23744"/>
        <dbReference type="ChEBI" id="CHEBI:16810"/>
        <dbReference type="ChEBI" id="CHEBI:29985"/>
        <dbReference type="ChEBI" id="CHEBI:57766"/>
        <dbReference type="ChEBI" id="CHEBI:57980"/>
        <dbReference type="EC" id="2.6.1.9"/>
    </reaction>
</comment>
<dbReference type="Gene3D" id="3.40.640.10">
    <property type="entry name" value="Type I PLP-dependent aspartate aminotransferase-like (Major domain)"/>
    <property type="match status" value="1"/>
</dbReference>
<evidence type="ECO:0000259" key="13">
    <source>
        <dbReference type="Pfam" id="PF00155"/>
    </source>
</evidence>
<evidence type="ECO:0000256" key="7">
    <source>
        <dbReference type="ARBA" id="ARBA00022679"/>
    </source>
</evidence>
<keyword evidence="12" id="KW-0732">Signal</keyword>
<dbReference type="SUPFAM" id="SSF53383">
    <property type="entry name" value="PLP-dependent transferases"/>
    <property type="match status" value="1"/>
</dbReference>
<gene>
    <name evidence="14" type="ORF">TrCOL_g9612</name>
</gene>
<evidence type="ECO:0000256" key="4">
    <source>
        <dbReference type="ARBA" id="ARBA00012748"/>
    </source>
</evidence>
<name>A0A9W7L702_9STRA</name>
<feature type="domain" description="Aminotransferase class I/classII large" evidence="13">
    <location>
        <begin position="87"/>
        <end position="386"/>
    </location>
</feature>
<accession>A0A9W7L702</accession>
<evidence type="ECO:0000313" key="14">
    <source>
        <dbReference type="EMBL" id="GMI37244.1"/>
    </source>
</evidence>
<comment type="similarity">
    <text evidence="3">Belongs to the class-II pyridoxal-phosphate-dependent aminotransferase family.</text>
</comment>
<dbReference type="GO" id="GO:0000105">
    <property type="term" value="P:L-histidine biosynthetic process"/>
    <property type="evidence" value="ECO:0007669"/>
    <property type="project" value="UniProtKB-KW"/>
</dbReference>
<dbReference type="InterPro" id="IPR001917">
    <property type="entry name" value="Aminotrans_II_pyridoxalP_BS"/>
</dbReference>
<dbReference type="InterPro" id="IPR004839">
    <property type="entry name" value="Aminotransferase_I/II_large"/>
</dbReference>